<organism evidence="3 4">
    <name type="scientific">Yoonia rhodophyticola</name>
    <dbReference type="NCBI Taxonomy" id="3137370"/>
    <lineage>
        <taxon>Bacteria</taxon>
        <taxon>Pseudomonadati</taxon>
        <taxon>Pseudomonadota</taxon>
        <taxon>Alphaproteobacteria</taxon>
        <taxon>Rhodobacterales</taxon>
        <taxon>Paracoccaceae</taxon>
        <taxon>Yoonia</taxon>
    </lineage>
</organism>
<dbReference type="EMBL" id="CP151767">
    <property type="protein sequence ID" value="WZU66635.1"/>
    <property type="molecule type" value="Genomic_DNA"/>
</dbReference>
<evidence type="ECO:0000259" key="2">
    <source>
        <dbReference type="Pfam" id="PF13116"/>
    </source>
</evidence>
<dbReference type="InterPro" id="IPR025263">
    <property type="entry name" value="YhdP_central"/>
</dbReference>
<evidence type="ECO:0000256" key="1">
    <source>
        <dbReference type="SAM" id="Phobius"/>
    </source>
</evidence>
<accession>A0AAN0M7Z2</accession>
<reference evidence="3 4" key="2">
    <citation type="submission" date="2024-08" db="EMBL/GenBank/DDBJ databases">
        <title>Phylogenomic analyses of a clade within the roseobacter group suggest taxonomic reassignments of species of the genera Aestuariivita, Citreicella, Loktanella, Nautella, Pelagibaca, Ruegeria, Thalassobius, Thiobacimonas and Tropicibacter, and the proposal o.</title>
        <authorList>
            <person name="Jeon C.O."/>
        </authorList>
    </citation>
    <scope>NUCLEOTIDE SEQUENCE [LARGE SCALE GENOMIC DNA]</scope>
    <source>
        <strain evidence="3 4">SS1-5</strain>
    </source>
</reference>
<keyword evidence="4" id="KW-1185">Reference proteome</keyword>
<evidence type="ECO:0000313" key="4">
    <source>
        <dbReference type="Proteomes" id="UP001470809"/>
    </source>
</evidence>
<feature type="domain" description="YhdP central" evidence="2">
    <location>
        <begin position="374"/>
        <end position="808"/>
    </location>
</feature>
<dbReference type="RefSeq" id="WP_342075957.1">
    <property type="nucleotide sequence ID" value="NZ_CP151767.2"/>
</dbReference>
<dbReference type="AlphaFoldDB" id="A0AAN0M7Z2"/>
<feature type="transmembrane region" description="Helical" evidence="1">
    <location>
        <begin position="29"/>
        <end position="53"/>
    </location>
</feature>
<dbReference type="Proteomes" id="UP001470809">
    <property type="component" value="Chromosome"/>
</dbReference>
<keyword evidence="1" id="KW-0472">Membrane</keyword>
<evidence type="ECO:0000313" key="3">
    <source>
        <dbReference type="EMBL" id="WZU66635.1"/>
    </source>
</evidence>
<proteinExistence type="predicted"/>
<reference evidence="4" key="1">
    <citation type="submission" date="2024-04" db="EMBL/GenBank/DDBJ databases">
        <title>Phylogenomic analyses of a clade within the roseobacter group suggest taxonomic reassignments of species of the genera Aestuariivita, Citreicella, Loktanella, Nautella, Pelagibaca, Ruegeria, Thalassobius, Thiobacimonas and Tropicibacter, and the proposal o.</title>
        <authorList>
            <person name="Jeon C.O."/>
        </authorList>
    </citation>
    <scope>NUCLEOTIDE SEQUENCE [LARGE SCALE GENOMIC DNA]</scope>
    <source>
        <strain evidence="4">SS1-5</strain>
    </source>
</reference>
<name>A0AAN0M7Z2_9RHOB</name>
<sequence length="1099" mass="116507">MTETPETESKNDPPAVKVRSRRGMPRWRFALHICTWVIFAPILFAAAMAVMMVDRDITAPSWIVARIEARAADLLGGGTLDFGQITLRIGADLHPRVRLIDSRLTDANGALISRIPLAEGLMSPRGLILNREVLMQDIHLTGAQINLRRAADGSVAVAFGAAEVGQARSLPELLDQVDLFFERPQLAALEQVRADGLVVNFDDARADRTWLVDGGNLSLDLRDGQTALSGDFALLSGRDVPTNVSLSYLSPRGARSARIGLNITDAVASDIATQSPALSWLRDIEAPMTAALRTTLDDDGKLGPLNATLEIGAGALRPNATTEPVQFTSAKAYLSYDPNRDRMALSQIAVETEWGSLRADGEAYLREIRDGLPRALLTQFRFRDVILRPGALYDAPLHLPQAEVDLRVRFDPFSVEIGQAVIVDGQTRLQARGDIAVASAGWDIALDAQVDQIAPEAVLEYWPTGIKPGTRRWVSQNVTGGALHDAAFALRIAPGVKTRFAVGFGFEGSQIKFMRDIPPVQDAVGTVSIIDQRFAADLYAGKLSAPLGGQIDMAGTSFVIPDLGIRNPPAVLDLNAASSITGALAVLNLRPFLFMDKANLPVVLADGRMALTGDVAFPLKPRMTSDEVTFAMRAELTRVRSDVLIPDRVLAAPKLTVDVDRQGIVIAGPARLGRAQMDGRWTQTFGAAAGGRSNLSADVVLSQDFLDEFGIALPPGSVTGRSTGALQVDLQPGRPTRFGLRSNLRGLGVTIPPLGWSKPPGTQAALTVQGTLGPIPQISQLSISGAGLQAEGRITLDGNKRLEAAQFSRVRVGDWLDAPITLRGRGAGAPVGVEISGGALDLRRARFGAGGRGGGPVRIALDRLQITEGIALTGFAGNFTTAGGFTGQFDAAINGQAAIQGTVAPRNGRSAVRLRSNDAGGVARAAGFMRNGVGGTLDLTLLPSGGEGTFDGALIVQGLRVRDAPAMAALLDAISVVGLLQQLDGQGLAFDEVDARFRLTPAQVIITQASAVGPGLGISIDGLYTLASKQLDLQGVVSPFYLVNSIGSFLTRRGEGLIGFNFNITGTANAPQVSVNPLSAFTPGMFREIFRRPPPQVTR</sequence>
<keyword evidence="1" id="KW-1133">Transmembrane helix</keyword>
<dbReference type="Pfam" id="PF13116">
    <property type="entry name" value="YhdP"/>
    <property type="match status" value="1"/>
</dbReference>
<protein>
    <submittedName>
        <fullName evidence="3">AsmA-like C-terminal region-containing protein</fullName>
    </submittedName>
</protein>
<dbReference type="KEGG" id="yrh:AABB31_16640"/>
<gene>
    <name evidence="3" type="ORF">AABB31_16640</name>
</gene>
<keyword evidence="1" id="KW-0812">Transmembrane</keyword>